<reference evidence="2" key="1">
    <citation type="submission" date="2023-10" db="EMBL/GenBank/DDBJ databases">
        <authorList>
            <person name="Chen Y."/>
            <person name="Shah S."/>
            <person name="Dougan E. K."/>
            <person name="Thang M."/>
            <person name="Chan C."/>
        </authorList>
    </citation>
    <scope>NUCLEOTIDE SEQUENCE [LARGE SCALE GENOMIC DNA]</scope>
</reference>
<evidence type="ECO:0000313" key="3">
    <source>
        <dbReference type="Proteomes" id="UP001189429"/>
    </source>
</evidence>
<name>A0ABN9VJQ7_9DINO</name>
<accession>A0ABN9VJQ7</accession>
<protein>
    <submittedName>
        <fullName evidence="2">Uncharacterized protein</fullName>
    </submittedName>
</protein>
<keyword evidence="3" id="KW-1185">Reference proteome</keyword>
<feature type="region of interest" description="Disordered" evidence="1">
    <location>
        <begin position="251"/>
        <end position="329"/>
    </location>
</feature>
<evidence type="ECO:0000256" key="1">
    <source>
        <dbReference type="SAM" id="MobiDB-lite"/>
    </source>
</evidence>
<feature type="compositionally biased region" description="Low complexity" evidence="1">
    <location>
        <begin position="363"/>
        <end position="374"/>
    </location>
</feature>
<feature type="compositionally biased region" description="Low complexity" evidence="1">
    <location>
        <begin position="341"/>
        <end position="356"/>
    </location>
</feature>
<gene>
    <name evidence="2" type="ORF">PCOR1329_LOCUS58705</name>
</gene>
<evidence type="ECO:0000313" key="2">
    <source>
        <dbReference type="EMBL" id="CAK0873502.1"/>
    </source>
</evidence>
<dbReference type="Proteomes" id="UP001189429">
    <property type="component" value="Unassembled WGS sequence"/>
</dbReference>
<sequence length="936" mass="101618">MSTITCVAILAQGSLAPVRLAGARASTIFGALELRCSTGDAMGKGAAAKKGDAGKPKVEHSWCLDWDACECEQCEQNTHQLDRDSPQYNPHYLRRHKSRETPEGCKPSGKECSGCFGVRRVRCKDEDGNIKSMVEVKKEREKNPEFDEKWTKLRKDKVSGAKFENDAAKHEVTKADTAYEEDFDEGTRYSLVGYIRLRRQQHEVDMEDPVAVENHVTNVLQKPVVVDQRAGKKYVEVFDVDPDHEGVRFRRGRRHSAELTKKEGYDNKGDAKDRFQELESKVGPDRTGLRRLRGKAPAPMASGGPPLGGHGAAFEASDGESAAPPAQGKAACDILAGRASLSRRAPSPAPSLSPAAAGGGGRASAAGSARGLSPVQASATGRKRASSKQGIIEEAQGLLSKTTETQSWAKHWEMRQKTRGFEGLSTRLVTSGRSCGSFLGDSAANDASSSLFTLEERLRHRQQFFEKARTDFPSLCKGIAGSDTVKPIEEAPPQLLTSILTMCAQQSFVEPMRPDLAAAFGSFLKYRDGGISADGQLCMSALPGAAAMHAQRGLVLSFIERIFKLPEVDSIACATKVFECIGIDSFDPVNIDFKKEGVLPNGLFPQSCMDLGAVYFCGIALDAAKKGGELRGEAAVKVYQIVSAAGSLSARVKTHFRHLRGLALQHGHAAGDIMRKAHGEHKSRLDMLQTAEVSVAKAAAIALQTALEGPEPFKNAFDTVATLLNEEKTERDLTMFGSVFCTPGVAEGRGHGDVNPFELARQLGTVPTKAVEMALKSSGYNVDAAKRICAGTESNSEGAPLDEDSDELNAFEWQCRVLEVVKQYEVGNQSKALSNEAAAHLETQRMACELAIANRKGEKDRLQMVQGWASVWKLRERIARTGSCLAPIRHGMRRPSVRAQGCRLDGNRGRHRPMGSRLGRFATFWRHGRSGFGSYP</sequence>
<comment type="caution">
    <text evidence="2">The sequence shown here is derived from an EMBL/GenBank/DDBJ whole genome shotgun (WGS) entry which is preliminary data.</text>
</comment>
<dbReference type="EMBL" id="CAUYUJ010017286">
    <property type="protein sequence ID" value="CAK0873502.1"/>
    <property type="molecule type" value="Genomic_DNA"/>
</dbReference>
<feature type="region of interest" description="Disordered" evidence="1">
    <location>
        <begin position="341"/>
        <end position="389"/>
    </location>
</feature>
<organism evidence="2 3">
    <name type="scientific">Prorocentrum cordatum</name>
    <dbReference type="NCBI Taxonomy" id="2364126"/>
    <lineage>
        <taxon>Eukaryota</taxon>
        <taxon>Sar</taxon>
        <taxon>Alveolata</taxon>
        <taxon>Dinophyceae</taxon>
        <taxon>Prorocentrales</taxon>
        <taxon>Prorocentraceae</taxon>
        <taxon>Prorocentrum</taxon>
    </lineage>
</organism>
<proteinExistence type="predicted"/>
<feature type="compositionally biased region" description="Basic and acidic residues" evidence="1">
    <location>
        <begin position="255"/>
        <end position="288"/>
    </location>
</feature>